<dbReference type="EMBL" id="JAJTJA010000002">
    <property type="protein sequence ID" value="KAH8704193.1"/>
    <property type="molecule type" value="Genomic_DNA"/>
</dbReference>
<dbReference type="RefSeq" id="XP_046077211.1">
    <property type="nucleotide sequence ID" value="XM_046215291.1"/>
</dbReference>
<dbReference type="Proteomes" id="UP001201262">
    <property type="component" value="Unassembled WGS sequence"/>
</dbReference>
<gene>
    <name evidence="1" type="ORF">BGW36DRAFT_370847</name>
</gene>
<dbReference type="GeneID" id="70245578"/>
<sequence>MVLVCHPCQPSCEAASAFSLQHSRVEYETAGCVVHRHHAATSSGLRRQRWVLPLARIQCLPVCIPWLSIVIHSKAPSSLQSSGCGSTPDFCPLIDGRRCNKLPW</sequence>
<protein>
    <submittedName>
        <fullName evidence="1">Uncharacterized protein</fullName>
    </submittedName>
</protein>
<reference evidence="1" key="1">
    <citation type="submission" date="2021-12" db="EMBL/GenBank/DDBJ databases">
        <title>Convergent genome expansion in fungi linked to evolution of root-endophyte symbiosis.</title>
        <authorList>
            <consortium name="DOE Joint Genome Institute"/>
            <person name="Ke Y.-H."/>
            <person name="Bonito G."/>
            <person name="Liao H.-L."/>
            <person name="Looney B."/>
            <person name="Rojas-Flechas A."/>
            <person name="Nash J."/>
            <person name="Hameed K."/>
            <person name="Schadt C."/>
            <person name="Martin F."/>
            <person name="Crous P.W."/>
            <person name="Miettinen O."/>
            <person name="Magnuson J.K."/>
            <person name="Labbe J."/>
            <person name="Jacobson D."/>
            <person name="Doktycz M.J."/>
            <person name="Veneault-Fourrey C."/>
            <person name="Kuo A."/>
            <person name="Mondo S."/>
            <person name="Calhoun S."/>
            <person name="Riley R."/>
            <person name="Ohm R."/>
            <person name="LaButti K."/>
            <person name="Andreopoulos B."/>
            <person name="Pangilinan J."/>
            <person name="Nolan M."/>
            <person name="Tritt A."/>
            <person name="Clum A."/>
            <person name="Lipzen A."/>
            <person name="Daum C."/>
            <person name="Barry K."/>
            <person name="Grigoriev I.V."/>
            <person name="Vilgalys R."/>
        </authorList>
    </citation>
    <scope>NUCLEOTIDE SEQUENCE</scope>
    <source>
        <strain evidence="1">PMI_201</strain>
    </source>
</reference>
<organism evidence="1 2">
    <name type="scientific">Talaromyces proteolyticus</name>
    <dbReference type="NCBI Taxonomy" id="1131652"/>
    <lineage>
        <taxon>Eukaryota</taxon>
        <taxon>Fungi</taxon>
        <taxon>Dikarya</taxon>
        <taxon>Ascomycota</taxon>
        <taxon>Pezizomycotina</taxon>
        <taxon>Eurotiomycetes</taxon>
        <taxon>Eurotiomycetidae</taxon>
        <taxon>Eurotiales</taxon>
        <taxon>Trichocomaceae</taxon>
        <taxon>Talaromyces</taxon>
        <taxon>Talaromyces sect. Bacilispori</taxon>
    </lineage>
</organism>
<keyword evidence="2" id="KW-1185">Reference proteome</keyword>
<accession>A0AAD4Q0K1</accession>
<proteinExistence type="predicted"/>
<comment type="caution">
    <text evidence="1">The sequence shown here is derived from an EMBL/GenBank/DDBJ whole genome shotgun (WGS) entry which is preliminary data.</text>
</comment>
<dbReference type="AlphaFoldDB" id="A0AAD4Q0K1"/>
<evidence type="ECO:0000313" key="1">
    <source>
        <dbReference type="EMBL" id="KAH8704193.1"/>
    </source>
</evidence>
<evidence type="ECO:0000313" key="2">
    <source>
        <dbReference type="Proteomes" id="UP001201262"/>
    </source>
</evidence>
<name>A0AAD4Q0K1_9EURO</name>